<accession>A0A6B2L3A7</accession>
<dbReference type="InterPro" id="IPR011009">
    <property type="entry name" value="Kinase-like_dom_sf"/>
</dbReference>
<evidence type="ECO:0000256" key="3">
    <source>
        <dbReference type="ARBA" id="ARBA00022741"/>
    </source>
</evidence>
<protein>
    <recommendedName>
        <fullName evidence="10">Protein kinase domain-containing protein</fullName>
    </recommendedName>
</protein>
<proteinExistence type="predicted"/>
<dbReference type="PROSITE" id="PS50001">
    <property type="entry name" value="SH2"/>
    <property type="match status" value="1"/>
</dbReference>
<dbReference type="SUPFAM" id="SSF56112">
    <property type="entry name" value="Protein kinase-like (PK-like)"/>
    <property type="match status" value="1"/>
</dbReference>
<keyword evidence="3" id="KW-0547">Nucleotide-binding</keyword>
<dbReference type="PANTHER" id="PTHR24345">
    <property type="entry name" value="SERINE/THREONINE-PROTEIN KINASE PLK"/>
    <property type="match status" value="1"/>
</dbReference>
<keyword evidence="5" id="KW-0067">ATP-binding</keyword>
<dbReference type="EMBL" id="GIBP01002369">
    <property type="protein sequence ID" value="NDV31338.1"/>
    <property type="molecule type" value="Transcribed_RNA"/>
</dbReference>
<dbReference type="GO" id="GO:0005634">
    <property type="term" value="C:nucleus"/>
    <property type="evidence" value="ECO:0007669"/>
    <property type="project" value="TreeGrafter"/>
</dbReference>
<dbReference type="PROSITE" id="PS50011">
    <property type="entry name" value="PROTEIN_KINASE_DOM"/>
    <property type="match status" value="1"/>
</dbReference>
<evidence type="ECO:0008006" key="10">
    <source>
        <dbReference type="Google" id="ProtNLM"/>
    </source>
</evidence>
<keyword evidence="2" id="KW-0808">Transferase</keyword>
<dbReference type="InterPro" id="IPR000719">
    <property type="entry name" value="Prot_kinase_dom"/>
</dbReference>
<dbReference type="InterPro" id="IPR036860">
    <property type="entry name" value="SH2_dom_sf"/>
</dbReference>
<keyword evidence="4" id="KW-0418">Kinase</keyword>
<dbReference type="AlphaFoldDB" id="A0A6B2L3A7"/>
<evidence type="ECO:0000256" key="5">
    <source>
        <dbReference type="ARBA" id="ARBA00022840"/>
    </source>
</evidence>
<evidence type="ECO:0000259" key="7">
    <source>
        <dbReference type="PROSITE" id="PS50001"/>
    </source>
</evidence>
<evidence type="ECO:0000313" key="9">
    <source>
        <dbReference type="EMBL" id="NDV31338.1"/>
    </source>
</evidence>
<dbReference type="Pfam" id="PF00069">
    <property type="entry name" value="Pkinase"/>
    <property type="match status" value="1"/>
</dbReference>
<evidence type="ECO:0000256" key="2">
    <source>
        <dbReference type="ARBA" id="ARBA00022679"/>
    </source>
</evidence>
<dbReference type="GO" id="GO:0005524">
    <property type="term" value="F:ATP binding"/>
    <property type="evidence" value="ECO:0007669"/>
    <property type="project" value="UniProtKB-KW"/>
</dbReference>
<dbReference type="PANTHER" id="PTHR24345:SF0">
    <property type="entry name" value="CELL CYCLE SERINE_THREONINE-PROTEIN KINASE CDC5_MSD2"/>
    <property type="match status" value="1"/>
</dbReference>
<reference evidence="9" key="1">
    <citation type="journal article" date="2020" name="J. Eukaryot. Microbiol.">
        <title>De novo Sequencing, Assembly and Annotation of the Transcriptome for the Free-Living Testate Amoeba Arcella intermedia.</title>
        <authorList>
            <person name="Ribeiro G.M."/>
            <person name="Porfirio-Sousa A.L."/>
            <person name="Maurer-Alcala X.X."/>
            <person name="Katz L.A."/>
            <person name="Lahr D.J.G."/>
        </authorList>
    </citation>
    <scope>NUCLEOTIDE SEQUENCE</scope>
</reference>
<keyword evidence="1" id="KW-0723">Serine/threonine-protein kinase</keyword>
<evidence type="ECO:0000256" key="4">
    <source>
        <dbReference type="ARBA" id="ARBA00022777"/>
    </source>
</evidence>
<name>A0A6B2L3A7_9EUKA</name>
<dbReference type="Gene3D" id="1.10.510.10">
    <property type="entry name" value="Transferase(Phosphotransferase) domain 1"/>
    <property type="match status" value="1"/>
</dbReference>
<organism evidence="9">
    <name type="scientific">Arcella intermedia</name>
    <dbReference type="NCBI Taxonomy" id="1963864"/>
    <lineage>
        <taxon>Eukaryota</taxon>
        <taxon>Amoebozoa</taxon>
        <taxon>Tubulinea</taxon>
        <taxon>Elardia</taxon>
        <taxon>Arcellinida</taxon>
        <taxon>Sphaerothecina</taxon>
        <taxon>Arcellidae</taxon>
        <taxon>Arcella</taxon>
    </lineage>
</organism>
<dbReference type="InterPro" id="IPR000980">
    <property type="entry name" value="SH2"/>
</dbReference>
<dbReference type="SUPFAM" id="SSF55550">
    <property type="entry name" value="SH2 domain"/>
    <property type="match status" value="1"/>
</dbReference>
<feature type="domain" description="Protein kinase" evidence="8">
    <location>
        <begin position="1"/>
        <end position="230"/>
    </location>
</feature>
<dbReference type="GO" id="GO:0004674">
    <property type="term" value="F:protein serine/threonine kinase activity"/>
    <property type="evidence" value="ECO:0007669"/>
    <property type="project" value="UniProtKB-KW"/>
</dbReference>
<keyword evidence="6" id="KW-0727">SH2 domain</keyword>
<evidence type="ECO:0000256" key="6">
    <source>
        <dbReference type="PROSITE-ProRule" id="PRU00191"/>
    </source>
</evidence>
<feature type="domain" description="SH2" evidence="7">
    <location>
        <begin position="347"/>
        <end position="419"/>
    </location>
</feature>
<dbReference type="Gene3D" id="3.30.505.10">
    <property type="entry name" value="SH2 domain"/>
    <property type="match status" value="1"/>
</dbReference>
<sequence length="475" mass="54088">MAKKYDEMKAKVKHRNLQSIYGRLMKDSNAKNLVILLEKSNNGYPTLQEALFDGVKKPSDLNFHRKISICKNVFESLKWLHEKEVVHGRLKLSNVLLVNESKAKVADYGLGIPVLNGSTDWKYCFHNYTLHFMAPEVIADSTKLSFKSDYWSLGLVVLALFSEKLPFEGKSIDQLKNEISGFNFSKKVNHNSSLPPTLLQVMLDLLEVKPENRTFPKEEVWSTIVQEATFQGTELSHSIWAKARVKSPSRSLSKDIASNDETVLWSQLKSILSEQLIQERSNLSLSDPLLEKIFLLFLNIPEIQLLGSSLGEIRVSKQIFYRLVEFSNAPTFHDLLKLTKDLSQEPWFYGWAPRTEVEVILNSCNEQKMPRNPFVVRLSTNLTAPPIVISTIISQDNKKVIQHVKVEPKDYLAVGFIPYIKLWTKTKKVKPVDGHKRHLNCFASLLGSNQIDSGSKRQKLSTSAVEINSPFSKML</sequence>
<evidence type="ECO:0000259" key="8">
    <source>
        <dbReference type="PROSITE" id="PS50011"/>
    </source>
</evidence>
<evidence type="ECO:0000256" key="1">
    <source>
        <dbReference type="ARBA" id="ARBA00022527"/>
    </source>
</evidence>